<keyword evidence="2" id="KW-1185">Reference proteome</keyword>
<dbReference type="EnsemblMetazoa" id="CLYHEMT011692.1">
    <property type="protein sequence ID" value="CLYHEMP011692.1"/>
    <property type="gene ID" value="CLYHEMG011692"/>
</dbReference>
<name>A0A7M5VGG8_9CNID</name>
<evidence type="ECO:0000313" key="1">
    <source>
        <dbReference type="EnsemblMetazoa" id="CLYHEMP011692.1"/>
    </source>
</evidence>
<accession>A0A7M5VGG8</accession>
<reference evidence="1" key="1">
    <citation type="submission" date="2021-01" db="UniProtKB">
        <authorList>
            <consortium name="EnsemblMetazoa"/>
        </authorList>
    </citation>
    <scope>IDENTIFICATION</scope>
</reference>
<protein>
    <submittedName>
        <fullName evidence="1">Uncharacterized protein</fullName>
    </submittedName>
</protein>
<dbReference type="Proteomes" id="UP000594262">
    <property type="component" value="Unplaced"/>
</dbReference>
<dbReference type="AlphaFoldDB" id="A0A7M5VGG8"/>
<sequence>MHCKRKDFVRDKHSLVIYTVKYEVGFSILSLSEVHFSIMNDVLKFDLIESPSSSFNGFCVLMSWNRILTNCSTCVHEYIRKEVGLPQSGQYIRHLDSSQALCIILKCI</sequence>
<proteinExistence type="predicted"/>
<evidence type="ECO:0000313" key="2">
    <source>
        <dbReference type="Proteomes" id="UP000594262"/>
    </source>
</evidence>
<organism evidence="1 2">
    <name type="scientific">Clytia hemisphaerica</name>
    <dbReference type="NCBI Taxonomy" id="252671"/>
    <lineage>
        <taxon>Eukaryota</taxon>
        <taxon>Metazoa</taxon>
        <taxon>Cnidaria</taxon>
        <taxon>Hydrozoa</taxon>
        <taxon>Hydroidolina</taxon>
        <taxon>Leptothecata</taxon>
        <taxon>Obeliida</taxon>
        <taxon>Clytiidae</taxon>
        <taxon>Clytia</taxon>
    </lineage>
</organism>